<protein>
    <submittedName>
        <fullName evidence="1">Uncharacterized protein</fullName>
    </submittedName>
</protein>
<accession>A0A931HWM1</accession>
<reference evidence="1 2" key="1">
    <citation type="journal article" date="2005" name="Int. J. Syst. Evol. Microbiol.">
        <title>Halobacillus yeomjeoni sp. nov., isolated from a marine solar saltern in Korea.</title>
        <authorList>
            <person name="Yoon J.H."/>
            <person name="Kang S.J."/>
            <person name="Lee C.H."/>
            <person name="Oh H.W."/>
            <person name="Oh T.K."/>
        </authorList>
    </citation>
    <scope>NUCLEOTIDE SEQUENCE [LARGE SCALE GENOMIC DNA]</scope>
    <source>
        <strain evidence="1 2">KCTC 3957</strain>
    </source>
</reference>
<evidence type="ECO:0000313" key="1">
    <source>
        <dbReference type="EMBL" id="MBH0230768.1"/>
    </source>
</evidence>
<comment type="caution">
    <text evidence="1">The sequence shown here is derived from an EMBL/GenBank/DDBJ whole genome shotgun (WGS) entry which is preliminary data.</text>
</comment>
<keyword evidence="2" id="KW-1185">Reference proteome</keyword>
<dbReference type="RefSeq" id="WP_197317381.1">
    <property type="nucleotide sequence ID" value="NZ_JADZSC010000002.1"/>
</dbReference>
<organism evidence="1 2">
    <name type="scientific">Halobacillus yeomjeoni</name>
    <dbReference type="NCBI Taxonomy" id="311194"/>
    <lineage>
        <taxon>Bacteria</taxon>
        <taxon>Bacillati</taxon>
        <taxon>Bacillota</taxon>
        <taxon>Bacilli</taxon>
        <taxon>Bacillales</taxon>
        <taxon>Bacillaceae</taxon>
        <taxon>Halobacillus</taxon>
    </lineage>
</organism>
<name>A0A931HWM1_9BACI</name>
<proteinExistence type="predicted"/>
<sequence length="81" mass="9851">MKKQRCRREKLYNTWTDMKLRAKIQDTYVCDKWKSSYQSFKEWAGMNGYTKRQVSIVRKDKSKGFDPTNCKFIEKKKAWSL</sequence>
<dbReference type="Proteomes" id="UP000614490">
    <property type="component" value="Unassembled WGS sequence"/>
</dbReference>
<gene>
    <name evidence="1" type="ORF">H0267_11125</name>
</gene>
<dbReference type="EMBL" id="JADZSC010000002">
    <property type="protein sequence ID" value="MBH0230768.1"/>
    <property type="molecule type" value="Genomic_DNA"/>
</dbReference>
<dbReference type="AlphaFoldDB" id="A0A931HWM1"/>
<evidence type="ECO:0000313" key="2">
    <source>
        <dbReference type="Proteomes" id="UP000614490"/>
    </source>
</evidence>